<organism evidence="2 3">
    <name type="scientific">Brassica napus</name>
    <name type="common">Rape</name>
    <dbReference type="NCBI Taxonomy" id="3708"/>
    <lineage>
        <taxon>Eukaryota</taxon>
        <taxon>Viridiplantae</taxon>
        <taxon>Streptophyta</taxon>
        <taxon>Embryophyta</taxon>
        <taxon>Tracheophyta</taxon>
        <taxon>Spermatophyta</taxon>
        <taxon>Magnoliopsida</taxon>
        <taxon>eudicotyledons</taxon>
        <taxon>Gunneridae</taxon>
        <taxon>Pentapetalae</taxon>
        <taxon>rosids</taxon>
        <taxon>malvids</taxon>
        <taxon>Brassicales</taxon>
        <taxon>Brassicaceae</taxon>
        <taxon>Brassiceae</taxon>
        <taxon>Brassica</taxon>
    </lineage>
</organism>
<reference evidence="2 3" key="1">
    <citation type="journal article" date="2014" name="Science">
        <title>Plant genetics. Early allopolyploid evolution in the post-Neolithic Brassica napus oilseed genome.</title>
        <authorList>
            <person name="Chalhoub B."/>
            <person name="Denoeud F."/>
            <person name="Liu S."/>
            <person name="Parkin I.A."/>
            <person name="Tang H."/>
            <person name="Wang X."/>
            <person name="Chiquet J."/>
            <person name="Belcram H."/>
            <person name="Tong C."/>
            <person name="Samans B."/>
            <person name="Correa M."/>
            <person name="Da Silva C."/>
            <person name="Just J."/>
            <person name="Falentin C."/>
            <person name="Koh C.S."/>
            <person name="Le Clainche I."/>
            <person name="Bernard M."/>
            <person name="Bento P."/>
            <person name="Noel B."/>
            <person name="Labadie K."/>
            <person name="Alberti A."/>
            <person name="Charles M."/>
            <person name="Arnaud D."/>
            <person name="Guo H."/>
            <person name="Daviaud C."/>
            <person name="Alamery S."/>
            <person name="Jabbari K."/>
            <person name="Zhao M."/>
            <person name="Edger P.P."/>
            <person name="Chelaifa H."/>
            <person name="Tack D."/>
            <person name="Lassalle G."/>
            <person name="Mestiri I."/>
            <person name="Schnel N."/>
            <person name="Le Paslier M.C."/>
            <person name="Fan G."/>
            <person name="Renault V."/>
            <person name="Bayer P.E."/>
            <person name="Golicz A.A."/>
            <person name="Manoli S."/>
            <person name="Lee T.H."/>
            <person name="Thi V.H."/>
            <person name="Chalabi S."/>
            <person name="Hu Q."/>
            <person name="Fan C."/>
            <person name="Tollenaere R."/>
            <person name="Lu Y."/>
            <person name="Battail C."/>
            <person name="Shen J."/>
            <person name="Sidebottom C.H."/>
            <person name="Wang X."/>
            <person name="Canaguier A."/>
            <person name="Chauveau A."/>
            <person name="Berard A."/>
            <person name="Deniot G."/>
            <person name="Guan M."/>
            <person name="Liu Z."/>
            <person name="Sun F."/>
            <person name="Lim Y.P."/>
            <person name="Lyons E."/>
            <person name="Town C.D."/>
            <person name="Bancroft I."/>
            <person name="Wang X."/>
            <person name="Meng J."/>
            <person name="Ma J."/>
            <person name="Pires J.C."/>
            <person name="King G.J."/>
            <person name="Brunel D."/>
            <person name="Delourme R."/>
            <person name="Renard M."/>
            <person name="Aury J.M."/>
            <person name="Adams K.L."/>
            <person name="Batley J."/>
            <person name="Snowdon R.J."/>
            <person name="Tost J."/>
            <person name="Edwards D."/>
            <person name="Zhou Y."/>
            <person name="Hua W."/>
            <person name="Sharpe A.G."/>
            <person name="Paterson A.H."/>
            <person name="Guan C."/>
            <person name="Wincker P."/>
        </authorList>
    </citation>
    <scope>NUCLEOTIDE SEQUENCE [LARGE SCALE GENOMIC DNA]</scope>
    <source>
        <strain evidence="3">cv. Darmor-bzh</strain>
    </source>
</reference>
<proteinExistence type="predicted"/>
<evidence type="ECO:0000256" key="1">
    <source>
        <dbReference type="SAM" id="MobiDB-lite"/>
    </source>
</evidence>
<feature type="region of interest" description="Disordered" evidence="1">
    <location>
        <begin position="1"/>
        <end position="29"/>
    </location>
</feature>
<dbReference type="AlphaFoldDB" id="A0A078G775"/>
<feature type="compositionally biased region" description="Polar residues" evidence="1">
    <location>
        <begin position="17"/>
        <end position="29"/>
    </location>
</feature>
<dbReference type="PaxDb" id="3708-A0A078G775"/>
<evidence type="ECO:0000313" key="2">
    <source>
        <dbReference type="EMBL" id="CDY21271.1"/>
    </source>
</evidence>
<dbReference type="Gramene" id="CDY21271">
    <property type="protein sequence ID" value="CDY21271"/>
    <property type="gene ID" value="GSBRNA2T00015596001"/>
</dbReference>
<evidence type="ECO:0000313" key="3">
    <source>
        <dbReference type="Proteomes" id="UP000028999"/>
    </source>
</evidence>
<protein>
    <submittedName>
        <fullName evidence="2">BnaC03g29550D protein</fullName>
    </submittedName>
</protein>
<accession>A0A078G775</accession>
<gene>
    <name evidence="2" type="primary">BnaC03g29550D</name>
    <name evidence="2" type="ORF">GSBRNA2T00015596001</name>
</gene>
<dbReference type="Proteomes" id="UP000028999">
    <property type="component" value="Unassembled WGS sequence"/>
</dbReference>
<name>A0A078G775_BRANA</name>
<keyword evidence="3" id="KW-1185">Reference proteome</keyword>
<sequence>MELSPTSKHNDFLLINPTVSNRPTNRANK</sequence>
<dbReference type="EMBL" id="LK032119">
    <property type="protein sequence ID" value="CDY21271.1"/>
    <property type="molecule type" value="Genomic_DNA"/>
</dbReference>